<evidence type="ECO:0000256" key="1">
    <source>
        <dbReference type="ARBA" id="ARBA00004141"/>
    </source>
</evidence>
<organism evidence="9 10">
    <name type="scientific">Colletotrichum sublineola</name>
    <name type="common">Sorghum anthracnose fungus</name>
    <dbReference type="NCBI Taxonomy" id="1173701"/>
    <lineage>
        <taxon>Eukaryota</taxon>
        <taxon>Fungi</taxon>
        <taxon>Dikarya</taxon>
        <taxon>Ascomycota</taxon>
        <taxon>Pezizomycotina</taxon>
        <taxon>Sordariomycetes</taxon>
        <taxon>Hypocreomycetidae</taxon>
        <taxon>Glomerellales</taxon>
        <taxon>Glomerellaceae</taxon>
        <taxon>Colletotrichum</taxon>
        <taxon>Colletotrichum graminicola species complex</taxon>
    </lineage>
</organism>
<feature type="transmembrane region" description="Helical" evidence="7">
    <location>
        <begin position="255"/>
        <end position="278"/>
    </location>
</feature>
<sequence length="491" mass="53737">MASLQPQYASTHRDIEGPRYPEPVALAERRSRVSCDSSRHSRTSGFSWFRLSANGQPWGPVDELNLYMGTAFSGIPDDNQLVQSPCSPSWFSSSSSKGPDKESRHVVNWHVPYDPENPLDWGTKTRWVQIVLVSILMLQAAMASSMPAPGAASILKEYEAPEGALTSLVVSIFNLGSAFGTMMASPLSELHGRYLVYSISNILFLVCNAACASSPNLSVLLAFRSLSGCTGAVPFVIGSSTIADMAQFPWRSRALSVYSLALMLGSVIGPSVGGFLAQYFGWRWIFWSLCILAAVTNVASLFLLRETSARTLLEKRANKIRKTTGDPEYISALSISGVFPGMAFSEAIKEPFRLLILHPIMFSFSLYFAVVYGVLYLFFTTFPMVFTSRYNFSTGFSGLTFLGVGVGIIIGAVLDLFWGDRIAASLLLKKGIRTPELRLSLMAYSAPLIPTGILLYGWTVEKTIFWLVPMTGTIIFGVGIMLLFGLLCILL</sequence>
<feature type="transmembrane region" description="Helical" evidence="7">
    <location>
        <begin position="439"/>
        <end position="458"/>
    </location>
</feature>
<gene>
    <name evidence="9" type="ORF">CSUB01_05427</name>
</gene>
<protein>
    <recommendedName>
        <fullName evidence="8">Major facilitator superfamily (MFS) profile domain-containing protein</fullName>
    </recommendedName>
</protein>
<keyword evidence="5 7" id="KW-0472">Membrane</keyword>
<comment type="similarity">
    <text evidence="2">Belongs to the major facilitator superfamily.</text>
</comment>
<feature type="transmembrane region" description="Helical" evidence="7">
    <location>
        <begin position="284"/>
        <end position="304"/>
    </location>
</feature>
<feature type="compositionally biased region" description="Polar residues" evidence="6">
    <location>
        <begin position="1"/>
        <end position="10"/>
    </location>
</feature>
<dbReference type="GO" id="GO:0016020">
    <property type="term" value="C:membrane"/>
    <property type="evidence" value="ECO:0007669"/>
    <property type="project" value="UniProtKB-SubCell"/>
</dbReference>
<dbReference type="Pfam" id="PF07690">
    <property type="entry name" value="MFS_1"/>
    <property type="match status" value="1"/>
</dbReference>
<feature type="region of interest" description="Disordered" evidence="6">
    <location>
        <begin position="1"/>
        <end position="22"/>
    </location>
</feature>
<evidence type="ECO:0000256" key="5">
    <source>
        <dbReference type="ARBA" id="ARBA00023136"/>
    </source>
</evidence>
<dbReference type="AlphaFoldDB" id="A0A066XIT8"/>
<name>A0A066XIT8_COLSU</name>
<feature type="domain" description="Major facilitator superfamily (MFS) profile" evidence="8">
    <location>
        <begin position="129"/>
        <end position="491"/>
    </location>
</feature>
<dbReference type="Proteomes" id="UP000027238">
    <property type="component" value="Unassembled WGS sequence"/>
</dbReference>
<dbReference type="GO" id="GO:0022857">
    <property type="term" value="F:transmembrane transporter activity"/>
    <property type="evidence" value="ECO:0007669"/>
    <property type="project" value="InterPro"/>
</dbReference>
<dbReference type="eggNOG" id="KOG0255">
    <property type="taxonomic scope" value="Eukaryota"/>
</dbReference>
<dbReference type="OMA" id="FSWFRLS"/>
<dbReference type="EMBL" id="JMSE01001017">
    <property type="protein sequence ID" value="KDN65651.1"/>
    <property type="molecule type" value="Genomic_DNA"/>
</dbReference>
<dbReference type="STRING" id="1173701.A0A066XIT8"/>
<evidence type="ECO:0000259" key="8">
    <source>
        <dbReference type="PROSITE" id="PS50850"/>
    </source>
</evidence>
<dbReference type="SUPFAM" id="SSF103473">
    <property type="entry name" value="MFS general substrate transporter"/>
    <property type="match status" value="1"/>
</dbReference>
<evidence type="ECO:0000256" key="2">
    <source>
        <dbReference type="ARBA" id="ARBA00008335"/>
    </source>
</evidence>
<evidence type="ECO:0000256" key="6">
    <source>
        <dbReference type="SAM" id="MobiDB-lite"/>
    </source>
</evidence>
<feature type="transmembrane region" description="Helical" evidence="7">
    <location>
        <begin position="194"/>
        <end position="215"/>
    </location>
</feature>
<accession>A0A066XIT8</accession>
<dbReference type="Gene3D" id="1.20.1250.20">
    <property type="entry name" value="MFS general substrate transporter like domains"/>
    <property type="match status" value="1"/>
</dbReference>
<dbReference type="PANTHER" id="PTHR23502:SF68">
    <property type="entry name" value="MULTIDRUG TRANSPORTER, PUTATIVE (AFU_ORTHOLOGUE AFUA_3G01120)-RELATED"/>
    <property type="match status" value="1"/>
</dbReference>
<dbReference type="HOGENOM" id="CLU_008455_1_1_1"/>
<reference evidence="10" key="1">
    <citation type="journal article" date="2014" name="Genome Announc.">
        <title>Draft genome sequence of Colletotrichum sublineola, a destructive pathogen of cultivated sorghum.</title>
        <authorList>
            <person name="Baroncelli R."/>
            <person name="Sanz-Martin J.M."/>
            <person name="Rech G.E."/>
            <person name="Sukno S.A."/>
            <person name="Thon M.R."/>
        </authorList>
    </citation>
    <scope>NUCLEOTIDE SEQUENCE [LARGE SCALE GENOMIC DNA]</scope>
    <source>
        <strain evidence="10">TX430BB</strain>
    </source>
</reference>
<evidence type="ECO:0000313" key="9">
    <source>
        <dbReference type="EMBL" id="KDN65651.1"/>
    </source>
</evidence>
<feature type="transmembrane region" description="Helical" evidence="7">
    <location>
        <begin position="464"/>
        <end position="490"/>
    </location>
</feature>
<feature type="transmembrane region" description="Helical" evidence="7">
    <location>
        <begin position="164"/>
        <end position="182"/>
    </location>
</feature>
<dbReference type="InterPro" id="IPR011701">
    <property type="entry name" value="MFS"/>
</dbReference>
<dbReference type="InterPro" id="IPR020846">
    <property type="entry name" value="MFS_dom"/>
</dbReference>
<evidence type="ECO:0000256" key="7">
    <source>
        <dbReference type="SAM" id="Phobius"/>
    </source>
</evidence>
<comment type="caution">
    <text evidence="9">The sequence shown here is derived from an EMBL/GenBank/DDBJ whole genome shotgun (WGS) entry which is preliminary data.</text>
</comment>
<comment type="subcellular location">
    <subcellularLocation>
        <location evidence="1">Membrane</location>
        <topology evidence="1">Multi-pass membrane protein</topology>
    </subcellularLocation>
</comment>
<proteinExistence type="inferred from homology"/>
<evidence type="ECO:0000256" key="3">
    <source>
        <dbReference type="ARBA" id="ARBA00022692"/>
    </source>
</evidence>
<keyword evidence="4 7" id="KW-1133">Transmembrane helix</keyword>
<evidence type="ECO:0000313" key="10">
    <source>
        <dbReference type="Proteomes" id="UP000027238"/>
    </source>
</evidence>
<feature type="transmembrane region" description="Helical" evidence="7">
    <location>
        <begin position="221"/>
        <end position="243"/>
    </location>
</feature>
<dbReference type="PANTHER" id="PTHR23502">
    <property type="entry name" value="MAJOR FACILITATOR SUPERFAMILY"/>
    <property type="match status" value="1"/>
</dbReference>
<dbReference type="OrthoDB" id="5296287at2759"/>
<evidence type="ECO:0000256" key="4">
    <source>
        <dbReference type="ARBA" id="ARBA00022989"/>
    </source>
</evidence>
<feature type="transmembrane region" description="Helical" evidence="7">
    <location>
        <begin position="399"/>
        <end position="418"/>
    </location>
</feature>
<feature type="transmembrane region" description="Helical" evidence="7">
    <location>
        <begin position="127"/>
        <end position="144"/>
    </location>
</feature>
<dbReference type="InterPro" id="IPR036259">
    <property type="entry name" value="MFS_trans_sf"/>
</dbReference>
<keyword evidence="10" id="KW-1185">Reference proteome</keyword>
<dbReference type="PROSITE" id="PS50850">
    <property type="entry name" value="MFS"/>
    <property type="match status" value="1"/>
</dbReference>
<keyword evidence="3 7" id="KW-0812">Transmembrane</keyword>
<feature type="transmembrane region" description="Helical" evidence="7">
    <location>
        <begin position="354"/>
        <end position="379"/>
    </location>
</feature>